<evidence type="ECO:0000313" key="14">
    <source>
        <dbReference type="Proteomes" id="UP001243717"/>
    </source>
</evidence>
<dbReference type="PANTHER" id="PTHR38831:SF2">
    <property type="entry name" value="TYPE II SECRETION SYSTEM PROTEIN K"/>
    <property type="match status" value="1"/>
</dbReference>
<feature type="domain" description="T2SS protein K first SAM-like" evidence="12">
    <location>
        <begin position="148"/>
        <end position="219"/>
    </location>
</feature>
<evidence type="ECO:0000313" key="13">
    <source>
        <dbReference type="EMBL" id="MDQ8193374.1"/>
    </source>
</evidence>
<reference evidence="13 14" key="1">
    <citation type="submission" date="2023-04" db="EMBL/GenBank/DDBJ databases">
        <title>A novel bacteria isolated from coastal sediment.</title>
        <authorList>
            <person name="Liu X.-J."/>
            <person name="Du Z.-J."/>
        </authorList>
    </citation>
    <scope>NUCLEOTIDE SEQUENCE [LARGE SCALE GENOMIC DNA]</scope>
    <source>
        <strain evidence="13 14">SDUM461004</strain>
    </source>
</reference>
<dbReference type="Pfam" id="PF21687">
    <property type="entry name" value="T2SSK_1st"/>
    <property type="match status" value="1"/>
</dbReference>
<evidence type="ECO:0000256" key="11">
    <source>
        <dbReference type="SAM" id="Phobius"/>
    </source>
</evidence>
<keyword evidence="9 11" id="KW-0472">Membrane</keyword>
<protein>
    <submittedName>
        <fullName evidence="13">Type II secretion system protein GspK</fullName>
    </submittedName>
</protein>
<keyword evidence="3" id="KW-0813">Transport</keyword>
<keyword evidence="7" id="KW-0653">Protein transport</keyword>
<comment type="caution">
    <text evidence="13">The sequence shown here is derived from an EMBL/GenBank/DDBJ whole genome shotgun (WGS) entry which is preliminary data.</text>
</comment>
<evidence type="ECO:0000256" key="10">
    <source>
        <dbReference type="SAM" id="MobiDB-lite"/>
    </source>
</evidence>
<dbReference type="EMBL" id="JARXIC010000003">
    <property type="protein sequence ID" value="MDQ8193374.1"/>
    <property type="molecule type" value="Genomic_DNA"/>
</dbReference>
<evidence type="ECO:0000256" key="7">
    <source>
        <dbReference type="ARBA" id="ARBA00022927"/>
    </source>
</evidence>
<keyword evidence="8 11" id="KW-1133">Transmembrane helix</keyword>
<feature type="compositionally biased region" description="Low complexity" evidence="10">
    <location>
        <begin position="326"/>
        <end position="340"/>
    </location>
</feature>
<feature type="transmembrane region" description="Helical" evidence="11">
    <location>
        <begin position="36"/>
        <end position="57"/>
    </location>
</feature>
<feature type="region of interest" description="Disordered" evidence="10">
    <location>
        <begin position="1"/>
        <end position="31"/>
    </location>
</feature>
<keyword evidence="6 11" id="KW-0812">Transmembrane</keyword>
<dbReference type="Proteomes" id="UP001243717">
    <property type="component" value="Unassembled WGS sequence"/>
</dbReference>
<keyword evidence="5" id="KW-0997">Cell inner membrane</keyword>
<dbReference type="PANTHER" id="PTHR38831">
    <property type="entry name" value="TYPE II SECRETION SYSTEM PROTEIN K"/>
    <property type="match status" value="1"/>
</dbReference>
<feature type="region of interest" description="Disordered" evidence="10">
    <location>
        <begin position="322"/>
        <end position="350"/>
    </location>
</feature>
<comment type="similarity">
    <text evidence="2">Belongs to the GSP K family.</text>
</comment>
<dbReference type="InterPro" id="IPR038072">
    <property type="entry name" value="GspK_central_sf"/>
</dbReference>
<dbReference type="RefSeq" id="WP_308983878.1">
    <property type="nucleotide sequence ID" value="NZ_JARXIC010000003.1"/>
</dbReference>
<feature type="compositionally biased region" description="Polar residues" evidence="10">
    <location>
        <begin position="17"/>
        <end position="31"/>
    </location>
</feature>
<keyword evidence="4" id="KW-1003">Cell membrane</keyword>
<evidence type="ECO:0000256" key="4">
    <source>
        <dbReference type="ARBA" id="ARBA00022475"/>
    </source>
</evidence>
<evidence type="ECO:0000259" key="12">
    <source>
        <dbReference type="Pfam" id="PF21687"/>
    </source>
</evidence>
<dbReference type="Gene3D" id="1.10.40.60">
    <property type="entry name" value="EpsJ-like"/>
    <property type="match status" value="1"/>
</dbReference>
<evidence type="ECO:0000256" key="1">
    <source>
        <dbReference type="ARBA" id="ARBA00004533"/>
    </source>
</evidence>
<proteinExistence type="inferred from homology"/>
<evidence type="ECO:0000256" key="2">
    <source>
        <dbReference type="ARBA" id="ARBA00007246"/>
    </source>
</evidence>
<feature type="compositionally biased region" description="Polar residues" evidence="10">
    <location>
        <begin position="1"/>
        <end position="10"/>
    </location>
</feature>
<evidence type="ECO:0000256" key="3">
    <source>
        <dbReference type="ARBA" id="ARBA00022448"/>
    </source>
</evidence>
<sequence>MNVNSKQMQGRTWRASVHSTPRSRLSRSNSCPRQQGSVLVAVLAITLLLSFIITRFIDEAIEDLEYRAIFNEPSDVRSFSYSMLEVALATIHEVALIDEGKLFAPEQGWADPIQYAGIAIPNGWEVSIQINDESGKLPINTMEEDTLNRMLEESFDFDFGTARELSSMLLDWIDSDDSRRLNGAESDDYLSRDPPYRAANAPLQSLDELSLIEIWEDEFFDEDGQPNQRFAQLDDMVSVINSGTANLNSSPQAVLELLALQDGFDEEHIFDGLNELPYLQQIPSSANSENSSVEVKLLRVTVNLWRGHVPFTITALVEPNFENEESSSGSTPGSDSSDSPKTGATSEQDAINYPFTILQVSEYSQGRPTSPPARYSALDIGKESDSF</sequence>
<keyword evidence="14" id="KW-1185">Reference proteome</keyword>
<evidence type="ECO:0000256" key="9">
    <source>
        <dbReference type="ARBA" id="ARBA00023136"/>
    </source>
</evidence>
<organism evidence="13 14">
    <name type="scientific">Thalassobacterium sedimentorum</name>
    <dbReference type="NCBI Taxonomy" id="3041258"/>
    <lineage>
        <taxon>Bacteria</taxon>
        <taxon>Pseudomonadati</taxon>
        <taxon>Verrucomicrobiota</taxon>
        <taxon>Opitutia</taxon>
        <taxon>Puniceicoccales</taxon>
        <taxon>Coraliomargaritaceae</taxon>
        <taxon>Thalassobacterium</taxon>
    </lineage>
</organism>
<dbReference type="SUPFAM" id="SSF158544">
    <property type="entry name" value="GspK insert domain-like"/>
    <property type="match status" value="1"/>
</dbReference>
<evidence type="ECO:0000256" key="5">
    <source>
        <dbReference type="ARBA" id="ARBA00022519"/>
    </source>
</evidence>
<accession>A0ABU1AF07</accession>
<evidence type="ECO:0000256" key="6">
    <source>
        <dbReference type="ARBA" id="ARBA00022692"/>
    </source>
</evidence>
<dbReference type="InterPro" id="IPR005628">
    <property type="entry name" value="GspK"/>
</dbReference>
<comment type="subcellular location">
    <subcellularLocation>
        <location evidence="1">Cell inner membrane</location>
    </subcellularLocation>
</comment>
<name>A0ABU1AF07_9BACT</name>
<feature type="region of interest" description="Disordered" evidence="10">
    <location>
        <begin position="362"/>
        <end position="387"/>
    </location>
</feature>
<dbReference type="InterPro" id="IPR049031">
    <property type="entry name" value="T2SSK_SAM-like_1st"/>
</dbReference>
<gene>
    <name evidence="13" type="ORF">QEH59_02990</name>
</gene>
<evidence type="ECO:0000256" key="8">
    <source>
        <dbReference type="ARBA" id="ARBA00022989"/>
    </source>
</evidence>